<reference evidence="2" key="1">
    <citation type="journal article" date="2021" name="PeerJ">
        <title>Extensive microbial diversity within the chicken gut microbiome revealed by metagenomics and culture.</title>
        <authorList>
            <person name="Gilroy R."/>
            <person name="Ravi A."/>
            <person name="Getino M."/>
            <person name="Pursley I."/>
            <person name="Horton D.L."/>
            <person name="Alikhan N.F."/>
            <person name="Baker D."/>
            <person name="Gharbi K."/>
            <person name="Hall N."/>
            <person name="Watson M."/>
            <person name="Adriaenssens E.M."/>
            <person name="Foster-Nyarko E."/>
            <person name="Jarju S."/>
            <person name="Secka A."/>
            <person name="Antonio M."/>
            <person name="Oren A."/>
            <person name="Chaudhuri R.R."/>
            <person name="La Ragione R."/>
            <person name="Hildebrand F."/>
            <person name="Pallen M.J."/>
        </authorList>
    </citation>
    <scope>NUCLEOTIDE SEQUENCE</scope>
    <source>
        <strain evidence="2">ChiSjej3B21-8574</strain>
    </source>
</reference>
<evidence type="ECO:0000313" key="2">
    <source>
        <dbReference type="EMBL" id="HJC49701.1"/>
    </source>
</evidence>
<name>A0A9D2PF53_9FIRM</name>
<evidence type="ECO:0000259" key="1">
    <source>
        <dbReference type="PROSITE" id="PS51186"/>
    </source>
</evidence>
<proteinExistence type="predicted"/>
<feature type="domain" description="N-acetyltransferase" evidence="1">
    <location>
        <begin position="1"/>
        <end position="148"/>
    </location>
</feature>
<dbReference type="GO" id="GO:0016747">
    <property type="term" value="F:acyltransferase activity, transferring groups other than amino-acyl groups"/>
    <property type="evidence" value="ECO:0007669"/>
    <property type="project" value="InterPro"/>
</dbReference>
<dbReference type="InterPro" id="IPR000182">
    <property type="entry name" value="GNAT_dom"/>
</dbReference>
<dbReference type="Pfam" id="PF13508">
    <property type="entry name" value="Acetyltransf_7"/>
    <property type="match status" value="1"/>
</dbReference>
<dbReference type="CDD" id="cd04301">
    <property type="entry name" value="NAT_SF"/>
    <property type="match status" value="1"/>
</dbReference>
<organism evidence="2 3">
    <name type="scientific">Candidatus Anaerostipes avistercoris</name>
    <dbReference type="NCBI Taxonomy" id="2838462"/>
    <lineage>
        <taxon>Bacteria</taxon>
        <taxon>Bacillati</taxon>
        <taxon>Bacillota</taxon>
        <taxon>Clostridia</taxon>
        <taxon>Lachnospirales</taxon>
        <taxon>Lachnospiraceae</taxon>
        <taxon>Anaerostipes</taxon>
    </lineage>
</organism>
<dbReference type="Proteomes" id="UP000823904">
    <property type="component" value="Unassembled WGS sequence"/>
</dbReference>
<dbReference type="SUPFAM" id="SSF55729">
    <property type="entry name" value="Acyl-CoA N-acyltransferases (Nat)"/>
    <property type="match status" value="1"/>
</dbReference>
<gene>
    <name evidence="2" type="ORF">H9754_03835</name>
</gene>
<protein>
    <submittedName>
        <fullName evidence="2">GNAT family N-acetyltransferase</fullName>
    </submittedName>
</protein>
<comment type="caution">
    <text evidence="2">The sequence shown here is derived from an EMBL/GenBank/DDBJ whole genome shotgun (WGS) entry which is preliminary data.</text>
</comment>
<reference evidence="2" key="2">
    <citation type="submission" date="2021-04" db="EMBL/GenBank/DDBJ databases">
        <authorList>
            <person name="Gilroy R."/>
        </authorList>
    </citation>
    <scope>NUCLEOTIDE SEQUENCE</scope>
    <source>
        <strain evidence="2">ChiSjej3B21-8574</strain>
    </source>
</reference>
<evidence type="ECO:0000313" key="3">
    <source>
        <dbReference type="Proteomes" id="UP000823904"/>
    </source>
</evidence>
<dbReference type="PROSITE" id="PS51186">
    <property type="entry name" value="GNAT"/>
    <property type="match status" value="1"/>
</dbReference>
<sequence>MEIREVKKDKKKYLHLLLLADEQEDMIDRYLERGTMYILLDDESVKCECVVTDEGNGILELKNIAVEPAFQGKGYGKKLIHFIADQYQTQYSMLQVGTGDSPLTVPFYEKCGFHRSHRIKNFFTDHYDHPIYENGIQLIDMIYLQKEL</sequence>
<dbReference type="InterPro" id="IPR016181">
    <property type="entry name" value="Acyl_CoA_acyltransferase"/>
</dbReference>
<dbReference type="FunFam" id="3.40.630.30:FF:000165">
    <property type="entry name" value="IAA acetyltransferase"/>
    <property type="match status" value="1"/>
</dbReference>
<dbReference type="Gene3D" id="3.40.630.30">
    <property type="match status" value="1"/>
</dbReference>
<dbReference type="AlphaFoldDB" id="A0A9D2PF53"/>
<dbReference type="EMBL" id="DWWD01000020">
    <property type="protein sequence ID" value="HJC49701.1"/>
    <property type="molecule type" value="Genomic_DNA"/>
</dbReference>
<accession>A0A9D2PF53</accession>